<dbReference type="Proteomes" id="UP000295293">
    <property type="component" value="Unassembled WGS sequence"/>
</dbReference>
<dbReference type="InterPro" id="IPR014063">
    <property type="entry name" value="Arsenate-R_ArsH"/>
</dbReference>
<name>A0A4R6YRA9_9GAMM</name>
<gene>
    <name evidence="1" type="ORF">DFR29_113192</name>
</gene>
<comment type="caution">
    <text evidence="1">The sequence shown here is derived from an EMBL/GenBank/DDBJ whole genome shotgun (WGS) entry which is preliminary data.</text>
</comment>
<dbReference type="Gene3D" id="3.40.50.360">
    <property type="match status" value="1"/>
</dbReference>
<evidence type="ECO:0000313" key="2">
    <source>
        <dbReference type="Proteomes" id="UP000295293"/>
    </source>
</evidence>
<reference evidence="1 2" key="1">
    <citation type="submission" date="2019-03" db="EMBL/GenBank/DDBJ databases">
        <title>Genomic Encyclopedia of Type Strains, Phase IV (KMG-IV): sequencing the most valuable type-strain genomes for metagenomic binning, comparative biology and taxonomic classification.</title>
        <authorList>
            <person name="Goeker M."/>
        </authorList>
    </citation>
    <scope>NUCLEOTIDE SEQUENCE [LARGE SCALE GENOMIC DNA]</scope>
    <source>
        <strain evidence="1 2">DSM 21667</strain>
    </source>
</reference>
<dbReference type="PANTHER" id="PTHR43590:SF1">
    <property type="entry name" value="ARSENIC RESISTANCE PROTEIN ARSH (AFU_ORTHOLOGUE AFUA_5G15030)"/>
    <property type="match status" value="1"/>
</dbReference>
<dbReference type="PANTHER" id="PTHR43590">
    <property type="entry name" value="ARSENIC RESISTANCE PROTEIN ARSH (AFU_ORTHOLOGUE AFUA_5G15030)"/>
    <property type="match status" value="1"/>
</dbReference>
<accession>A0A4R6YRA9</accession>
<protein>
    <submittedName>
        <fullName evidence="1">Uncharacterized protein</fullName>
    </submittedName>
</protein>
<sequence>MSSSETGRAYYERIVDVMEEPVRFTVLLRPQAATLTDRYSERVEAQAAHKRTTELAALATQ</sequence>
<dbReference type="InterPro" id="IPR029039">
    <property type="entry name" value="Flavoprotein-like_sf"/>
</dbReference>
<keyword evidence="2" id="KW-1185">Reference proteome</keyword>
<dbReference type="AlphaFoldDB" id="A0A4R6YRA9"/>
<dbReference type="GO" id="GO:0016655">
    <property type="term" value="F:oxidoreductase activity, acting on NAD(P)H, quinone or similar compound as acceptor"/>
    <property type="evidence" value="ECO:0007669"/>
    <property type="project" value="TreeGrafter"/>
</dbReference>
<evidence type="ECO:0000313" key="1">
    <source>
        <dbReference type="EMBL" id="TDR40490.1"/>
    </source>
</evidence>
<proteinExistence type="predicted"/>
<dbReference type="EMBL" id="SNZH01000013">
    <property type="protein sequence ID" value="TDR40490.1"/>
    <property type="molecule type" value="Genomic_DNA"/>
</dbReference>
<organism evidence="1 2">
    <name type="scientific">Tahibacter aquaticus</name>
    <dbReference type="NCBI Taxonomy" id="520092"/>
    <lineage>
        <taxon>Bacteria</taxon>
        <taxon>Pseudomonadati</taxon>
        <taxon>Pseudomonadota</taxon>
        <taxon>Gammaproteobacteria</taxon>
        <taxon>Lysobacterales</taxon>
        <taxon>Rhodanobacteraceae</taxon>
        <taxon>Tahibacter</taxon>
    </lineage>
</organism>